<accession>A0AC62A4D0</accession>
<protein>
    <submittedName>
        <fullName evidence="1">Uncharacterized protein</fullName>
    </submittedName>
</protein>
<sequence>MRKELEQAVQHANETNPTSRNGGKPSTSKKTKMKKTNRHS</sequence>
<reference evidence="1 2" key="2">
    <citation type="journal article" date="2019" name="Int. J. Syst. Evol. Microbiol.">
        <title>Anaerobacillus isosaccharinicus sp. nov., an alkaliphilic bacterium which degrades isosaccharinic acid.</title>
        <authorList>
            <person name="Bassil N.M."/>
            <person name="Lloyd J.R."/>
        </authorList>
    </citation>
    <scope>NUCLEOTIDE SEQUENCE [LARGE SCALE GENOMIC DNA]</scope>
    <source>
        <strain evidence="1 2">NB2006</strain>
    </source>
</reference>
<dbReference type="Proteomes" id="UP000180175">
    <property type="component" value="Chromosome"/>
</dbReference>
<keyword evidence="2" id="KW-1185">Reference proteome</keyword>
<organism evidence="1 2">
    <name type="scientific">Anaerobacillus isosaccharinicus</name>
    <dbReference type="NCBI Taxonomy" id="1532552"/>
    <lineage>
        <taxon>Bacteria</taxon>
        <taxon>Bacillati</taxon>
        <taxon>Bacillota</taxon>
        <taxon>Bacilli</taxon>
        <taxon>Bacillales</taxon>
        <taxon>Bacillaceae</taxon>
        <taxon>Anaerobacillus</taxon>
    </lineage>
</organism>
<gene>
    <name evidence="1" type="ORF">AWH56_26760</name>
</gene>
<reference evidence="1 2" key="1">
    <citation type="journal article" date="2017" name="Genome Announc.">
        <title>Draft Genome Sequences of Four Alkaliphilic Bacteria Belonging to the Anaerobacillus Genus.</title>
        <authorList>
            <person name="Bassil N.M."/>
            <person name="Lloyd J.R."/>
        </authorList>
    </citation>
    <scope>NUCLEOTIDE SEQUENCE [LARGE SCALE GENOMIC DNA]</scope>
    <source>
        <strain evidence="1 2">NB2006</strain>
    </source>
</reference>
<evidence type="ECO:0000313" key="2">
    <source>
        <dbReference type="Proteomes" id="UP000180175"/>
    </source>
</evidence>
<name>A0AC62A4D0_9BACI</name>
<proteinExistence type="predicted"/>
<dbReference type="EMBL" id="CP063356">
    <property type="protein sequence ID" value="XRP48477.1"/>
    <property type="molecule type" value="Genomic_DNA"/>
</dbReference>
<evidence type="ECO:0000313" key="1">
    <source>
        <dbReference type="EMBL" id="XRP48477.1"/>
    </source>
</evidence>